<feature type="transmembrane region" description="Helical" evidence="1">
    <location>
        <begin position="31"/>
        <end position="54"/>
    </location>
</feature>
<gene>
    <name evidence="3" type="ORF">Q8G35_25285</name>
    <name evidence="2" type="ORF">SRABI133_03812</name>
</gene>
<dbReference type="RefSeq" id="WP_054399314.1">
    <property type="nucleotide sequence ID" value="NZ_CAKKMG010000069.1"/>
</dbReference>
<keyword evidence="1" id="KW-0812">Transmembrane</keyword>
<name>A0A9W4PHB0_9BACI</name>
<evidence type="ECO:0000313" key="3">
    <source>
        <dbReference type="EMBL" id="MDP1421585.1"/>
    </source>
</evidence>
<dbReference type="EMBL" id="JAUUTP010000045">
    <property type="protein sequence ID" value="MDP1421585.1"/>
    <property type="molecule type" value="Genomic_DNA"/>
</dbReference>
<dbReference type="AlphaFoldDB" id="A0A9W4PHB0"/>
<proteinExistence type="predicted"/>
<dbReference type="Proteomes" id="UP001178277">
    <property type="component" value="Unassembled WGS sequence"/>
</dbReference>
<keyword evidence="1" id="KW-1133">Transmembrane helix</keyword>
<evidence type="ECO:0000313" key="4">
    <source>
        <dbReference type="Proteomes" id="UP000789326"/>
    </source>
</evidence>
<comment type="caution">
    <text evidence="2">The sequence shown here is derived from an EMBL/GenBank/DDBJ whole genome shotgun (WGS) entry which is preliminary data.</text>
</comment>
<feature type="transmembrane region" description="Helical" evidence="1">
    <location>
        <begin position="7"/>
        <end position="25"/>
    </location>
</feature>
<reference evidence="2" key="1">
    <citation type="submission" date="2021-11" db="EMBL/GenBank/DDBJ databases">
        <authorList>
            <person name="Bulgarelli D."/>
        </authorList>
    </citation>
    <scope>NUCLEOTIDE SEQUENCE</scope>
    <source>
        <strain evidence="2">Bi133</strain>
    </source>
</reference>
<evidence type="ECO:0000256" key="1">
    <source>
        <dbReference type="SAM" id="Phobius"/>
    </source>
</evidence>
<evidence type="ECO:0000313" key="2">
    <source>
        <dbReference type="EMBL" id="CAH0276358.1"/>
    </source>
</evidence>
<accession>A0A9W4PHB0</accession>
<sequence>MWKFTVMLFLLLIGGIGGIGIVSLFEGNEIFSGYHAGIAAMVGMIVVLLLFIVAQLHNIESKKD</sequence>
<reference evidence="3" key="2">
    <citation type="submission" date="2023-07" db="EMBL/GenBank/DDBJ databases">
        <title>Murine gut Bacillus species.</title>
        <authorList>
            <person name="Gutman E."/>
            <person name="Hashuel R."/>
            <person name="Litvak Y."/>
        </authorList>
    </citation>
    <scope>NUCLEOTIDE SEQUENCE</scope>
    <source>
        <strain evidence="3">RU283</strain>
    </source>
</reference>
<keyword evidence="1" id="KW-0472">Membrane</keyword>
<dbReference type="EMBL" id="CAKKMG010000069">
    <property type="protein sequence ID" value="CAH0276358.1"/>
    <property type="molecule type" value="Genomic_DNA"/>
</dbReference>
<protein>
    <submittedName>
        <fullName evidence="2">Uncharacterized protein</fullName>
    </submittedName>
</protein>
<organism evidence="2 4">
    <name type="scientific">Peribacillus simplex</name>
    <dbReference type="NCBI Taxonomy" id="1478"/>
    <lineage>
        <taxon>Bacteria</taxon>
        <taxon>Bacillati</taxon>
        <taxon>Bacillota</taxon>
        <taxon>Bacilli</taxon>
        <taxon>Bacillales</taxon>
        <taxon>Bacillaceae</taxon>
        <taxon>Peribacillus</taxon>
    </lineage>
</organism>
<dbReference type="Proteomes" id="UP000789326">
    <property type="component" value="Unassembled WGS sequence"/>
</dbReference>